<organism evidence="1 2">
    <name type="scientific">Polycladospora coralii</name>
    <dbReference type="NCBI Taxonomy" id="2771432"/>
    <lineage>
        <taxon>Bacteria</taxon>
        <taxon>Bacillati</taxon>
        <taxon>Bacillota</taxon>
        <taxon>Bacilli</taxon>
        <taxon>Bacillales</taxon>
        <taxon>Thermoactinomycetaceae</taxon>
        <taxon>Polycladospora</taxon>
    </lineage>
</organism>
<reference evidence="1" key="1">
    <citation type="submission" date="2020-09" db="EMBL/GenBank/DDBJ databases">
        <title>A novel bacterium of genus Hazenella, isolated from South China Sea.</title>
        <authorList>
            <person name="Huang H."/>
            <person name="Mo K."/>
            <person name="Hu Y."/>
        </authorList>
    </citation>
    <scope>NUCLEOTIDE SEQUENCE</scope>
    <source>
        <strain evidence="1">IB182357</strain>
    </source>
</reference>
<gene>
    <name evidence="1" type="ORF">IC620_04845</name>
</gene>
<keyword evidence="2" id="KW-1185">Reference proteome</keyword>
<evidence type="ECO:0000313" key="1">
    <source>
        <dbReference type="EMBL" id="MBD1371685.1"/>
    </source>
</evidence>
<dbReference type="AlphaFoldDB" id="A0A926RSQ0"/>
<dbReference type="RefSeq" id="WP_191138332.1">
    <property type="nucleotide sequence ID" value="NZ_JACXAG020000001.1"/>
</dbReference>
<sequence length="107" mass="12734">MKLELDTRSNELGDVLKVVDQSIRFLNTFSEARDLDCVEAVSEQVEWSLDKVLTREWVKDHPELHEVVCFLDLACFSLLRLNGESFRVYLEEINYRYRNFLTVQYIQ</sequence>
<accession>A0A926RSQ0</accession>
<dbReference type="Proteomes" id="UP000661691">
    <property type="component" value="Unassembled WGS sequence"/>
</dbReference>
<dbReference type="EMBL" id="JACXAH010000005">
    <property type="protein sequence ID" value="MBD1371685.1"/>
    <property type="molecule type" value="Genomic_DNA"/>
</dbReference>
<protein>
    <submittedName>
        <fullName evidence="1">Uncharacterized protein</fullName>
    </submittedName>
</protein>
<name>A0A926RSQ0_9BACL</name>
<evidence type="ECO:0000313" key="2">
    <source>
        <dbReference type="Proteomes" id="UP000661691"/>
    </source>
</evidence>
<comment type="caution">
    <text evidence="1">The sequence shown here is derived from an EMBL/GenBank/DDBJ whole genome shotgun (WGS) entry which is preliminary data.</text>
</comment>
<proteinExistence type="predicted"/>